<dbReference type="FunFam" id="3.30.40.10:FF:000672">
    <property type="entry name" value="E3 ubiquitin-protein ligase ATL41"/>
    <property type="match status" value="1"/>
</dbReference>
<keyword evidence="18" id="KW-1185">Reference proteome</keyword>
<keyword evidence="12 15" id="KW-0472">Membrane</keyword>
<dbReference type="CDD" id="cd16461">
    <property type="entry name" value="RING-H2_EL5-like"/>
    <property type="match status" value="1"/>
</dbReference>
<feature type="compositionally biased region" description="Low complexity" evidence="14">
    <location>
        <begin position="193"/>
        <end position="207"/>
    </location>
</feature>
<evidence type="ECO:0000256" key="7">
    <source>
        <dbReference type="ARBA" id="ARBA00022723"/>
    </source>
</evidence>
<dbReference type="PROSITE" id="PS50089">
    <property type="entry name" value="ZF_RING_2"/>
    <property type="match status" value="1"/>
</dbReference>
<accession>A0A8J5TFU2</accession>
<keyword evidence="11 15" id="KW-1133">Transmembrane helix</keyword>
<evidence type="ECO:0000313" key="17">
    <source>
        <dbReference type="EMBL" id="KAG8075591.1"/>
    </source>
</evidence>
<name>A0A8J5TFU2_ZIZPA</name>
<gene>
    <name evidence="17" type="ORF">GUJ93_ZPchr0006g41258</name>
</gene>
<comment type="catalytic activity">
    <reaction evidence="1">
        <text>S-ubiquitinyl-[E2 ubiquitin-conjugating enzyme]-L-cysteine + [acceptor protein]-L-lysine = [E2 ubiquitin-conjugating enzyme]-L-cysteine + N(6)-ubiquitinyl-[acceptor protein]-L-lysine.</text>
        <dbReference type="EC" id="2.3.2.27"/>
    </reaction>
</comment>
<dbReference type="GO" id="GO:0061630">
    <property type="term" value="F:ubiquitin protein ligase activity"/>
    <property type="evidence" value="ECO:0007669"/>
    <property type="project" value="UniProtKB-EC"/>
</dbReference>
<keyword evidence="9" id="KW-0833">Ubl conjugation pathway</keyword>
<comment type="subcellular location">
    <subcellularLocation>
        <location evidence="2">Membrane</location>
        <topology evidence="2">Single-pass membrane protein</topology>
    </subcellularLocation>
</comment>
<feature type="transmembrane region" description="Helical" evidence="15">
    <location>
        <begin position="24"/>
        <end position="45"/>
    </location>
</feature>
<evidence type="ECO:0000256" key="12">
    <source>
        <dbReference type="ARBA" id="ARBA00023136"/>
    </source>
</evidence>
<evidence type="ECO:0000256" key="10">
    <source>
        <dbReference type="ARBA" id="ARBA00022833"/>
    </source>
</evidence>
<reference evidence="17" key="2">
    <citation type="submission" date="2021-02" db="EMBL/GenBank/DDBJ databases">
        <authorList>
            <person name="Kimball J.A."/>
            <person name="Haas M.W."/>
            <person name="Macchietto M."/>
            <person name="Kono T."/>
            <person name="Duquette J."/>
            <person name="Shao M."/>
        </authorList>
    </citation>
    <scope>NUCLEOTIDE SEQUENCE</scope>
    <source>
        <tissue evidence="17">Fresh leaf tissue</tissue>
    </source>
</reference>
<evidence type="ECO:0000256" key="13">
    <source>
        <dbReference type="PROSITE-ProRule" id="PRU00175"/>
    </source>
</evidence>
<dbReference type="SMART" id="SM00184">
    <property type="entry name" value="RING"/>
    <property type="match status" value="1"/>
</dbReference>
<evidence type="ECO:0000256" key="2">
    <source>
        <dbReference type="ARBA" id="ARBA00004167"/>
    </source>
</evidence>
<evidence type="ECO:0000256" key="6">
    <source>
        <dbReference type="ARBA" id="ARBA00022692"/>
    </source>
</evidence>
<evidence type="ECO:0000256" key="9">
    <source>
        <dbReference type="ARBA" id="ARBA00022786"/>
    </source>
</evidence>
<dbReference type="Proteomes" id="UP000729402">
    <property type="component" value="Unassembled WGS sequence"/>
</dbReference>
<dbReference type="InterPro" id="IPR044600">
    <property type="entry name" value="ATL1/ATL16-like"/>
</dbReference>
<keyword evidence="6 15" id="KW-0812">Transmembrane</keyword>
<organism evidence="17 18">
    <name type="scientific">Zizania palustris</name>
    <name type="common">Northern wild rice</name>
    <dbReference type="NCBI Taxonomy" id="103762"/>
    <lineage>
        <taxon>Eukaryota</taxon>
        <taxon>Viridiplantae</taxon>
        <taxon>Streptophyta</taxon>
        <taxon>Embryophyta</taxon>
        <taxon>Tracheophyta</taxon>
        <taxon>Spermatophyta</taxon>
        <taxon>Magnoliopsida</taxon>
        <taxon>Liliopsida</taxon>
        <taxon>Poales</taxon>
        <taxon>Poaceae</taxon>
        <taxon>BOP clade</taxon>
        <taxon>Oryzoideae</taxon>
        <taxon>Oryzeae</taxon>
        <taxon>Zizaniinae</taxon>
        <taxon>Zizania</taxon>
    </lineage>
</organism>
<dbReference type="AlphaFoldDB" id="A0A8J5TFU2"/>
<dbReference type="PANTHER" id="PTHR46913:SF1">
    <property type="entry name" value="RING-H2 FINGER PROTEIN ATL16"/>
    <property type="match status" value="1"/>
</dbReference>
<dbReference type="OrthoDB" id="694390at2759"/>
<dbReference type="Pfam" id="PF13639">
    <property type="entry name" value="zf-RING_2"/>
    <property type="match status" value="1"/>
</dbReference>
<evidence type="ECO:0000256" key="15">
    <source>
        <dbReference type="SAM" id="Phobius"/>
    </source>
</evidence>
<evidence type="ECO:0000256" key="14">
    <source>
        <dbReference type="SAM" id="MobiDB-lite"/>
    </source>
</evidence>
<dbReference type="GO" id="GO:0016020">
    <property type="term" value="C:membrane"/>
    <property type="evidence" value="ECO:0007669"/>
    <property type="project" value="UniProtKB-SubCell"/>
</dbReference>
<dbReference type="PANTHER" id="PTHR46913">
    <property type="entry name" value="RING-H2 FINGER PROTEIN ATL16"/>
    <property type="match status" value="1"/>
</dbReference>
<keyword evidence="7" id="KW-0479">Metal-binding</keyword>
<keyword evidence="8 13" id="KW-0863">Zinc-finger</keyword>
<evidence type="ECO:0000256" key="5">
    <source>
        <dbReference type="ARBA" id="ARBA00022679"/>
    </source>
</evidence>
<reference evidence="17" key="1">
    <citation type="journal article" date="2021" name="bioRxiv">
        <title>Whole Genome Assembly and Annotation of Northern Wild Rice, Zizania palustris L., Supports a Whole Genome Duplication in the Zizania Genus.</title>
        <authorList>
            <person name="Haas M."/>
            <person name="Kono T."/>
            <person name="Macchietto M."/>
            <person name="Millas R."/>
            <person name="McGilp L."/>
            <person name="Shao M."/>
            <person name="Duquette J."/>
            <person name="Hirsch C.N."/>
            <person name="Kimball J."/>
        </authorList>
    </citation>
    <scope>NUCLEOTIDE SEQUENCE</scope>
    <source>
        <tissue evidence="17">Fresh leaf tissue</tissue>
    </source>
</reference>
<evidence type="ECO:0000256" key="4">
    <source>
        <dbReference type="ARBA" id="ARBA00012483"/>
    </source>
</evidence>
<evidence type="ECO:0000256" key="1">
    <source>
        <dbReference type="ARBA" id="ARBA00000900"/>
    </source>
</evidence>
<dbReference type="EC" id="2.3.2.27" evidence="4"/>
<comment type="pathway">
    <text evidence="3">Protein modification; protein ubiquitination.</text>
</comment>
<dbReference type="GO" id="GO:0016567">
    <property type="term" value="P:protein ubiquitination"/>
    <property type="evidence" value="ECO:0007669"/>
    <property type="project" value="InterPro"/>
</dbReference>
<evidence type="ECO:0000259" key="16">
    <source>
        <dbReference type="PROSITE" id="PS50089"/>
    </source>
</evidence>
<evidence type="ECO:0000313" key="18">
    <source>
        <dbReference type="Proteomes" id="UP000729402"/>
    </source>
</evidence>
<evidence type="ECO:0000256" key="8">
    <source>
        <dbReference type="ARBA" id="ARBA00022771"/>
    </source>
</evidence>
<protein>
    <recommendedName>
        <fullName evidence="4">RING-type E3 ubiquitin transferase</fullName>
        <ecNumber evidence="4">2.3.2.27</ecNumber>
    </recommendedName>
</protein>
<feature type="domain" description="RING-type" evidence="16">
    <location>
        <begin position="139"/>
        <end position="181"/>
    </location>
</feature>
<evidence type="ECO:0000256" key="3">
    <source>
        <dbReference type="ARBA" id="ARBA00004906"/>
    </source>
</evidence>
<dbReference type="EMBL" id="JAAALK010000283">
    <property type="protein sequence ID" value="KAG8075591.1"/>
    <property type="molecule type" value="Genomic_DNA"/>
</dbReference>
<feature type="region of interest" description="Disordered" evidence="14">
    <location>
        <begin position="191"/>
        <end position="213"/>
    </location>
</feature>
<feature type="transmembrane region" description="Helical" evidence="15">
    <location>
        <begin position="51"/>
        <end position="77"/>
    </location>
</feature>
<comment type="caution">
    <text evidence="17">The sequence shown here is derived from an EMBL/GenBank/DDBJ whole genome shotgun (WGS) entry which is preliminary data.</text>
</comment>
<keyword evidence="5" id="KW-0808">Transferase</keyword>
<dbReference type="GO" id="GO:0008270">
    <property type="term" value="F:zinc ion binding"/>
    <property type="evidence" value="ECO:0007669"/>
    <property type="project" value="UniProtKB-KW"/>
</dbReference>
<sequence length="213" mass="21493">MRSAAHPRQAAAVPEPPRDGEARACYGIVVACMSLLLLCALVSAVGVVKAFAATGVVVLLFGVVGWLAPVGSFVLAAPPPPGNASGSGTTSTPAAAGLHVRRCASCGLAAQAISTLPAFAYVAPSADNGGKARGSCVLCAVCLEDVQAGETVRQLPACGHLFHVDCIDMWLHAHRTCPLCRHDLSPQKVTEKAAATAASTAPSSASAHLLPPV</sequence>
<keyword evidence="10" id="KW-0862">Zinc</keyword>
<proteinExistence type="predicted"/>
<evidence type="ECO:0000256" key="11">
    <source>
        <dbReference type="ARBA" id="ARBA00022989"/>
    </source>
</evidence>
<dbReference type="InterPro" id="IPR001841">
    <property type="entry name" value="Znf_RING"/>
</dbReference>